<evidence type="ECO:0000313" key="4">
    <source>
        <dbReference type="Proteomes" id="UP000193467"/>
    </source>
</evidence>
<protein>
    <recommendedName>
        <fullName evidence="2">F-box domain-containing protein</fullName>
    </recommendedName>
</protein>
<dbReference type="SUPFAM" id="SSF52047">
    <property type="entry name" value="RNI-like"/>
    <property type="match status" value="1"/>
</dbReference>
<reference evidence="3 4" key="1">
    <citation type="submission" date="2016-07" db="EMBL/GenBank/DDBJ databases">
        <title>Pervasive Adenine N6-methylation of Active Genes in Fungi.</title>
        <authorList>
            <consortium name="DOE Joint Genome Institute"/>
            <person name="Mondo S.J."/>
            <person name="Dannebaum R.O."/>
            <person name="Kuo R.C."/>
            <person name="Labutti K."/>
            <person name="Haridas S."/>
            <person name="Kuo A."/>
            <person name="Salamov A."/>
            <person name="Ahrendt S.R."/>
            <person name="Lipzen A."/>
            <person name="Sullivan W."/>
            <person name="Andreopoulos W.B."/>
            <person name="Clum A."/>
            <person name="Lindquist E."/>
            <person name="Daum C."/>
            <person name="Ramamoorthy G.K."/>
            <person name="Gryganskyi A."/>
            <person name="Culley D."/>
            <person name="Magnuson J.K."/>
            <person name="James T.Y."/>
            <person name="O'Malley M.A."/>
            <person name="Stajich J.E."/>
            <person name="Spatafora J.W."/>
            <person name="Visel A."/>
            <person name="Grigoriev I.V."/>
        </authorList>
    </citation>
    <scope>NUCLEOTIDE SEQUENCE [LARGE SCALE GENOMIC DNA]</scope>
    <source>
        <strain evidence="3 4">62-1032</strain>
    </source>
</reference>
<feature type="domain" description="F-box" evidence="2">
    <location>
        <begin position="26"/>
        <end position="79"/>
    </location>
</feature>
<organism evidence="3 4">
    <name type="scientific">Leucosporidium creatinivorum</name>
    <dbReference type="NCBI Taxonomy" id="106004"/>
    <lineage>
        <taxon>Eukaryota</taxon>
        <taxon>Fungi</taxon>
        <taxon>Dikarya</taxon>
        <taxon>Basidiomycota</taxon>
        <taxon>Pucciniomycotina</taxon>
        <taxon>Microbotryomycetes</taxon>
        <taxon>Leucosporidiales</taxon>
        <taxon>Leucosporidium</taxon>
    </lineage>
</organism>
<keyword evidence="4" id="KW-1185">Reference proteome</keyword>
<dbReference type="Gene3D" id="3.80.10.10">
    <property type="entry name" value="Ribonuclease Inhibitor"/>
    <property type="match status" value="1"/>
</dbReference>
<dbReference type="InParanoid" id="A0A1Y2G658"/>
<accession>A0A1Y2G658</accession>
<dbReference type="InterPro" id="IPR001810">
    <property type="entry name" value="F-box_dom"/>
</dbReference>
<sequence>MDNSLEARSPPSPPAQLDDEAPQPLPSLPNEILQRIIQFALPRLSFKTFRERYSVLLTLCRVNKLWEALAQKELWRHVGLDGGDQAQQISRHLLKTGERGQAVRSLRIMFDTGSQVTTSSLRELVWRCSKLQALQFISTLYASTQVDISQLAVDTPDIQDLALEYCSIILASPSGAISLHHVRRLYLSSLHRPNSSVGALLLALEAPSLDTLFILDMESSPDSKDLENAVCKFAPRLRTFGLTLTDGMTLTASTWSSFTIRKSLTSTHEEGLADLSKHLPTALDQLRTLR</sequence>
<comment type="caution">
    <text evidence="3">The sequence shown here is derived from an EMBL/GenBank/DDBJ whole genome shotgun (WGS) entry which is preliminary data.</text>
</comment>
<feature type="region of interest" description="Disordered" evidence="1">
    <location>
        <begin position="1"/>
        <end position="24"/>
    </location>
</feature>
<dbReference type="AlphaFoldDB" id="A0A1Y2G658"/>
<gene>
    <name evidence="3" type="ORF">BCR35DRAFT_298002</name>
</gene>
<dbReference type="InterPro" id="IPR032675">
    <property type="entry name" value="LRR_dom_sf"/>
</dbReference>
<evidence type="ECO:0000259" key="2">
    <source>
        <dbReference type="Pfam" id="PF12937"/>
    </source>
</evidence>
<dbReference type="EMBL" id="MCGR01000001">
    <property type="protein sequence ID" value="ORY92549.1"/>
    <property type="molecule type" value="Genomic_DNA"/>
</dbReference>
<name>A0A1Y2G658_9BASI</name>
<evidence type="ECO:0000313" key="3">
    <source>
        <dbReference type="EMBL" id="ORY92549.1"/>
    </source>
</evidence>
<evidence type="ECO:0000256" key="1">
    <source>
        <dbReference type="SAM" id="MobiDB-lite"/>
    </source>
</evidence>
<dbReference type="Proteomes" id="UP000193467">
    <property type="component" value="Unassembled WGS sequence"/>
</dbReference>
<dbReference type="Pfam" id="PF12937">
    <property type="entry name" value="F-box-like"/>
    <property type="match status" value="1"/>
</dbReference>
<proteinExistence type="predicted"/>